<proteinExistence type="predicted"/>
<dbReference type="HOGENOM" id="CLU_2198298_0_0_1"/>
<accession>B2WJ46</accession>
<dbReference type="EMBL" id="DS231626">
    <property type="protein sequence ID" value="EDU43056.1"/>
    <property type="molecule type" value="Genomic_DNA"/>
</dbReference>
<dbReference type="AlphaFoldDB" id="B2WJ46"/>
<evidence type="ECO:0000313" key="2">
    <source>
        <dbReference type="Proteomes" id="UP000001471"/>
    </source>
</evidence>
<reference evidence="2" key="1">
    <citation type="journal article" date="2013" name="G3 (Bethesda)">
        <title>Comparative genomics of a plant-pathogenic fungus, Pyrenophora tritici-repentis, reveals transduplication and the impact of repeat elements on pathogenicity and population divergence.</title>
        <authorList>
            <person name="Manning V.A."/>
            <person name="Pandelova I."/>
            <person name="Dhillon B."/>
            <person name="Wilhelm L.J."/>
            <person name="Goodwin S.B."/>
            <person name="Berlin A.M."/>
            <person name="Figueroa M."/>
            <person name="Freitag M."/>
            <person name="Hane J.K."/>
            <person name="Henrissat B."/>
            <person name="Holman W.H."/>
            <person name="Kodira C.D."/>
            <person name="Martin J."/>
            <person name="Oliver R.P."/>
            <person name="Robbertse B."/>
            <person name="Schackwitz W."/>
            <person name="Schwartz D.C."/>
            <person name="Spatafora J.W."/>
            <person name="Turgeon B.G."/>
            <person name="Yandava C."/>
            <person name="Young S."/>
            <person name="Zhou S."/>
            <person name="Zeng Q."/>
            <person name="Grigoriev I.V."/>
            <person name="Ma L.-J."/>
            <person name="Ciuffetti L.M."/>
        </authorList>
    </citation>
    <scope>NUCLEOTIDE SEQUENCE [LARGE SCALE GENOMIC DNA]</scope>
    <source>
        <strain evidence="2">Pt-1C-BFP</strain>
    </source>
</reference>
<sequence length="108" mass="11263">MSLCTQGDYVASSACKTASAFGFGMIGVCAYATKGDGSFLGFKVKPVAAAGTAIHFMAYAGLSGDPLNLKWAGRRRRGGVHRCSVLLGLLSLPVEKILIEIHLVAFGL</sequence>
<evidence type="ECO:0000313" key="1">
    <source>
        <dbReference type="EMBL" id="EDU43056.1"/>
    </source>
</evidence>
<name>B2WJ46_PYRTR</name>
<gene>
    <name evidence="1" type="ORF">PTRG_10005</name>
</gene>
<dbReference type="Proteomes" id="UP000001471">
    <property type="component" value="Unassembled WGS sequence"/>
</dbReference>
<dbReference type="InParanoid" id="B2WJ46"/>
<organism evidence="1 2">
    <name type="scientific">Pyrenophora tritici-repentis (strain Pt-1C-BFP)</name>
    <name type="common">Wheat tan spot fungus</name>
    <name type="synonym">Drechslera tritici-repentis</name>
    <dbReference type="NCBI Taxonomy" id="426418"/>
    <lineage>
        <taxon>Eukaryota</taxon>
        <taxon>Fungi</taxon>
        <taxon>Dikarya</taxon>
        <taxon>Ascomycota</taxon>
        <taxon>Pezizomycotina</taxon>
        <taxon>Dothideomycetes</taxon>
        <taxon>Pleosporomycetidae</taxon>
        <taxon>Pleosporales</taxon>
        <taxon>Pleosporineae</taxon>
        <taxon>Pleosporaceae</taxon>
        <taxon>Pyrenophora</taxon>
    </lineage>
</organism>
<protein>
    <submittedName>
        <fullName evidence="1">Uncharacterized protein</fullName>
    </submittedName>
</protein>